<dbReference type="InterPro" id="IPR036986">
    <property type="entry name" value="S4_RNA-bd_sf"/>
</dbReference>
<dbReference type="eggNOG" id="KOG2623">
    <property type="taxonomic scope" value="Eukaryota"/>
</dbReference>
<name>W4K6T1_HETIT</name>
<evidence type="ECO:0000256" key="1">
    <source>
        <dbReference type="ARBA" id="ARBA00013160"/>
    </source>
</evidence>
<organism evidence="11 12">
    <name type="scientific">Heterobasidion irregulare (strain TC 32-1)</name>
    <dbReference type="NCBI Taxonomy" id="747525"/>
    <lineage>
        <taxon>Eukaryota</taxon>
        <taxon>Fungi</taxon>
        <taxon>Dikarya</taxon>
        <taxon>Basidiomycota</taxon>
        <taxon>Agaricomycotina</taxon>
        <taxon>Agaricomycetes</taxon>
        <taxon>Russulales</taxon>
        <taxon>Bondarzewiaceae</taxon>
        <taxon>Heterobasidion</taxon>
        <taxon>Heterobasidion annosum species complex</taxon>
    </lineage>
</organism>
<evidence type="ECO:0000313" key="11">
    <source>
        <dbReference type="EMBL" id="ETW80766.1"/>
    </source>
</evidence>
<dbReference type="HAMAP" id="MF_02006">
    <property type="entry name" value="Tyr_tRNA_synth_type1"/>
    <property type="match status" value="1"/>
</dbReference>
<evidence type="ECO:0000256" key="5">
    <source>
        <dbReference type="ARBA" id="ARBA00022917"/>
    </source>
</evidence>
<dbReference type="InterPro" id="IPR002305">
    <property type="entry name" value="aa-tRNA-synth_Ic"/>
</dbReference>
<dbReference type="GO" id="GO:0004831">
    <property type="term" value="F:tyrosine-tRNA ligase activity"/>
    <property type="evidence" value="ECO:0007669"/>
    <property type="project" value="UniProtKB-EC"/>
</dbReference>
<dbReference type="OrthoDB" id="337870at2759"/>
<dbReference type="AlphaFoldDB" id="W4K6T1"/>
<dbReference type="InterPro" id="IPR014729">
    <property type="entry name" value="Rossmann-like_a/b/a_fold"/>
</dbReference>
<accession>W4K6T1</accession>
<dbReference type="PANTHER" id="PTHR11766:SF0">
    <property type="entry name" value="TYROSINE--TRNA LIGASE, MITOCHONDRIAL"/>
    <property type="match status" value="1"/>
</dbReference>
<dbReference type="STRING" id="747525.W4K6T1"/>
<sequence>MLHRLHPLKRTSRLLLQRHPPNLRRCFHSETVLSELEDRGFISAVTRREQLIGTLQASRQTVYSGIDPTARSLHVGHLLPMMCLVHFQLQGHHIIPLIGGATALIGDPSGRSAERPHLERAAVEEDMQKLTANVQTFFDRALAYAAKKRPSSQESYSTARVMNNIEWLGELGLLEFLRSTGIYARVNTMIARDSVQSRLKSQQGISFAEFSYQLLQAYDFFSLNKRAGCTIQIGGSDQWGNIIAGIELINRTTNSSTSGTSEGDRGFGITTPLLTTATGEKFGKSSGNAVWLDESFTSVFDFYQASHNFFMRTLDDDVGRYLRLFTLLPLSTIDDIVSKHQKHPQQRIAQKILADEVTELVHTVQGVKRAQAATKVLFETDLTDILANDVLHAFRGDTRLHFVNSNEIFGVPVAHLAVRYKLAPSNGAARALVSSGGLYLNGMAIVSGQVLSSRDLIDGNLVILRAGKSKHAIMSLA</sequence>
<dbReference type="Proteomes" id="UP000030671">
    <property type="component" value="Unassembled WGS sequence"/>
</dbReference>
<dbReference type="GO" id="GO:0006437">
    <property type="term" value="P:tyrosyl-tRNA aminoacylation"/>
    <property type="evidence" value="ECO:0007669"/>
    <property type="project" value="InterPro"/>
</dbReference>
<dbReference type="FunFam" id="1.10.240.10:FF:000001">
    <property type="entry name" value="Tyrosine--tRNA ligase"/>
    <property type="match status" value="1"/>
</dbReference>
<dbReference type="HOGENOM" id="CLU_024003_0_0_1"/>
<dbReference type="FunCoup" id="W4K6T1">
    <property type="interactions" value="455"/>
</dbReference>
<dbReference type="KEGG" id="hir:HETIRDRAFT_319562"/>
<evidence type="ECO:0000256" key="7">
    <source>
        <dbReference type="ARBA" id="ARBA00033323"/>
    </source>
</evidence>
<dbReference type="GO" id="GO:0005524">
    <property type="term" value="F:ATP binding"/>
    <property type="evidence" value="ECO:0007669"/>
    <property type="project" value="UniProtKB-KW"/>
</dbReference>
<dbReference type="PANTHER" id="PTHR11766">
    <property type="entry name" value="TYROSYL-TRNA SYNTHETASE"/>
    <property type="match status" value="1"/>
</dbReference>
<protein>
    <recommendedName>
        <fullName evidence="1 10">Tyrosine--tRNA ligase</fullName>
        <ecNumber evidence="1 10">6.1.1.1</ecNumber>
    </recommendedName>
    <alternativeName>
        <fullName evidence="7 10">Tyrosyl-tRNA synthetase</fullName>
    </alternativeName>
</protein>
<evidence type="ECO:0000256" key="2">
    <source>
        <dbReference type="ARBA" id="ARBA00022598"/>
    </source>
</evidence>
<evidence type="ECO:0000256" key="3">
    <source>
        <dbReference type="ARBA" id="ARBA00022741"/>
    </source>
</evidence>
<evidence type="ECO:0000256" key="9">
    <source>
        <dbReference type="PROSITE-ProRule" id="PRU00182"/>
    </source>
</evidence>
<dbReference type="GO" id="GO:0005739">
    <property type="term" value="C:mitochondrion"/>
    <property type="evidence" value="ECO:0007669"/>
    <property type="project" value="TreeGrafter"/>
</dbReference>
<dbReference type="InterPro" id="IPR002307">
    <property type="entry name" value="Tyr-tRNA-ligase"/>
</dbReference>
<keyword evidence="3 10" id="KW-0547">Nucleotide-binding</keyword>
<dbReference type="GO" id="GO:0003723">
    <property type="term" value="F:RNA binding"/>
    <property type="evidence" value="ECO:0007669"/>
    <property type="project" value="UniProtKB-KW"/>
</dbReference>
<dbReference type="Gene3D" id="3.40.50.620">
    <property type="entry name" value="HUPs"/>
    <property type="match status" value="1"/>
</dbReference>
<gene>
    <name evidence="11" type="ORF">HETIRDRAFT_319562</name>
</gene>
<dbReference type="InParanoid" id="W4K6T1"/>
<dbReference type="CDD" id="cd00805">
    <property type="entry name" value="TyrRS_core"/>
    <property type="match status" value="1"/>
</dbReference>
<dbReference type="SUPFAM" id="SSF52374">
    <property type="entry name" value="Nucleotidylyl transferase"/>
    <property type="match status" value="1"/>
</dbReference>
<keyword evidence="4 10" id="KW-0067">ATP-binding</keyword>
<dbReference type="PRINTS" id="PR01040">
    <property type="entry name" value="TRNASYNTHTYR"/>
</dbReference>
<dbReference type="Gene3D" id="3.10.290.10">
    <property type="entry name" value="RNA-binding S4 domain"/>
    <property type="match status" value="1"/>
</dbReference>
<reference evidence="11 12" key="1">
    <citation type="journal article" date="2012" name="New Phytol.">
        <title>Insight into trade-off between wood decay and parasitism from the genome of a fungal forest pathogen.</title>
        <authorList>
            <person name="Olson A."/>
            <person name="Aerts A."/>
            <person name="Asiegbu F."/>
            <person name="Belbahri L."/>
            <person name="Bouzid O."/>
            <person name="Broberg A."/>
            <person name="Canback B."/>
            <person name="Coutinho P.M."/>
            <person name="Cullen D."/>
            <person name="Dalman K."/>
            <person name="Deflorio G."/>
            <person name="van Diepen L.T."/>
            <person name="Dunand C."/>
            <person name="Duplessis S."/>
            <person name="Durling M."/>
            <person name="Gonthier P."/>
            <person name="Grimwood J."/>
            <person name="Fossdal C.G."/>
            <person name="Hansson D."/>
            <person name="Henrissat B."/>
            <person name="Hietala A."/>
            <person name="Himmelstrand K."/>
            <person name="Hoffmeister D."/>
            <person name="Hogberg N."/>
            <person name="James T.Y."/>
            <person name="Karlsson M."/>
            <person name="Kohler A."/>
            <person name="Kues U."/>
            <person name="Lee Y.H."/>
            <person name="Lin Y.C."/>
            <person name="Lind M."/>
            <person name="Lindquist E."/>
            <person name="Lombard V."/>
            <person name="Lucas S."/>
            <person name="Lunden K."/>
            <person name="Morin E."/>
            <person name="Murat C."/>
            <person name="Park J."/>
            <person name="Raffaello T."/>
            <person name="Rouze P."/>
            <person name="Salamov A."/>
            <person name="Schmutz J."/>
            <person name="Solheim H."/>
            <person name="Stahlberg J."/>
            <person name="Velez H."/>
            <person name="de Vries R.P."/>
            <person name="Wiebenga A."/>
            <person name="Woodward S."/>
            <person name="Yakovlev I."/>
            <person name="Garbelotto M."/>
            <person name="Martin F."/>
            <person name="Grigoriev I.V."/>
            <person name="Stenlid J."/>
        </authorList>
    </citation>
    <scope>NUCLEOTIDE SEQUENCE [LARGE SCALE GENOMIC DNA]</scope>
    <source>
        <strain evidence="11 12">TC 32-1</strain>
    </source>
</reference>
<dbReference type="RefSeq" id="XP_009547475.1">
    <property type="nucleotide sequence ID" value="XM_009549180.1"/>
</dbReference>
<evidence type="ECO:0000256" key="8">
    <source>
        <dbReference type="ARBA" id="ARBA00048248"/>
    </source>
</evidence>
<proteinExistence type="inferred from homology"/>
<keyword evidence="12" id="KW-1185">Reference proteome</keyword>
<dbReference type="Gene3D" id="1.10.240.10">
    <property type="entry name" value="Tyrosyl-Transfer RNA Synthetase"/>
    <property type="match status" value="1"/>
</dbReference>
<comment type="similarity">
    <text evidence="10">Belongs to the class-I aminoacyl-tRNA synthetase family.</text>
</comment>
<keyword evidence="6 10" id="KW-0030">Aminoacyl-tRNA synthetase</keyword>
<keyword evidence="9" id="KW-0694">RNA-binding</keyword>
<dbReference type="GO" id="GO:0005829">
    <property type="term" value="C:cytosol"/>
    <property type="evidence" value="ECO:0007669"/>
    <property type="project" value="TreeGrafter"/>
</dbReference>
<dbReference type="PROSITE" id="PS50889">
    <property type="entry name" value="S4"/>
    <property type="match status" value="1"/>
</dbReference>
<evidence type="ECO:0000256" key="6">
    <source>
        <dbReference type="ARBA" id="ARBA00023146"/>
    </source>
</evidence>
<dbReference type="NCBIfam" id="TIGR00234">
    <property type="entry name" value="tyrS"/>
    <property type="match status" value="1"/>
</dbReference>
<dbReference type="Pfam" id="PF00579">
    <property type="entry name" value="tRNA-synt_1b"/>
    <property type="match status" value="1"/>
</dbReference>
<comment type="catalytic activity">
    <reaction evidence="8 10">
        <text>tRNA(Tyr) + L-tyrosine + ATP = L-tyrosyl-tRNA(Tyr) + AMP + diphosphate + H(+)</text>
        <dbReference type="Rhea" id="RHEA:10220"/>
        <dbReference type="Rhea" id="RHEA-COMP:9706"/>
        <dbReference type="Rhea" id="RHEA-COMP:9707"/>
        <dbReference type="ChEBI" id="CHEBI:15378"/>
        <dbReference type="ChEBI" id="CHEBI:30616"/>
        <dbReference type="ChEBI" id="CHEBI:33019"/>
        <dbReference type="ChEBI" id="CHEBI:58315"/>
        <dbReference type="ChEBI" id="CHEBI:78442"/>
        <dbReference type="ChEBI" id="CHEBI:78536"/>
        <dbReference type="ChEBI" id="CHEBI:456215"/>
        <dbReference type="EC" id="6.1.1.1"/>
    </reaction>
</comment>
<dbReference type="GeneID" id="20670608"/>
<keyword evidence="5 10" id="KW-0648">Protein biosynthesis</keyword>
<dbReference type="InterPro" id="IPR024088">
    <property type="entry name" value="Tyr-tRNA-ligase_bac-type"/>
</dbReference>
<evidence type="ECO:0000256" key="10">
    <source>
        <dbReference type="RuleBase" id="RU361234"/>
    </source>
</evidence>
<evidence type="ECO:0000256" key="4">
    <source>
        <dbReference type="ARBA" id="ARBA00022840"/>
    </source>
</evidence>
<dbReference type="EC" id="6.1.1.1" evidence="1 10"/>
<dbReference type="InterPro" id="IPR024107">
    <property type="entry name" value="Tyr-tRNA-ligase_bac_1"/>
</dbReference>
<keyword evidence="2 10" id="KW-0436">Ligase</keyword>
<dbReference type="EMBL" id="KI925459">
    <property type="protein sequence ID" value="ETW80766.1"/>
    <property type="molecule type" value="Genomic_DNA"/>
</dbReference>
<dbReference type="SUPFAM" id="SSF55174">
    <property type="entry name" value="Alpha-L RNA-binding motif"/>
    <property type="match status" value="1"/>
</dbReference>
<evidence type="ECO:0000313" key="12">
    <source>
        <dbReference type="Proteomes" id="UP000030671"/>
    </source>
</evidence>